<gene>
    <name evidence="1" type="ORF">SHK19_12165</name>
</gene>
<name>A0ABZ0ZLT5_9ACTN</name>
<reference evidence="2" key="1">
    <citation type="submission" date="2023-12" db="EMBL/GenBank/DDBJ databases">
        <title>Novel species in genus Nocardioides.</title>
        <authorList>
            <person name="Zhou H."/>
        </authorList>
    </citation>
    <scope>NUCLEOTIDE SEQUENCE [LARGE SCALE GENOMIC DNA]</scope>
    <source>
        <strain evidence="2">HM61</strain>
    </source>
</reference>
<dbReference type="RefSeq" id="WP_322455227.1">
    <property type="nucleotide sequence ID" value="NZ_CP141059.1"/>
</dbReference>
<protein>
    <recommendedName>
        <fullName evidence="3">Lipoprotein</fullName>
    </recommendedName>
</protein>
<evidence type="ECO:0008006" key="3">
    <source>
        <dbReference type="Google" id="ProtNLM"/>
    </source>
</evidence>
<dbReference type="PROSITE" id="PS51257">
    <property type="entry name" value="PROKAR_LIPOPROTEIN"/>
    <property type="match status" value="1"/>
</dbReference>
<dbReference type="Proteomes" id="UP001327225">
    <property type="component" value="Chromosome"/>
</dbReference>
<evidence type="ECO:0000313" key="2">
    <source>
        <dbReference type="Proteomes" id="UP001327225"/>
    </source>
</evidence>
<sequence>MDHVRPLLTAAVVLFLLTACGDEGQDSGELATPPGKSAAPACDEVWIEGKELPTDYAGCRRGERFIEPEFSECKDGPERLTVHRERFVALTGRTIRAIEREPFEAYFFTC</sequence>
<dbReference type="EMBL" id="CP141059">
    <property type="protein sequence ID" value="WQQ24721.1"/>
    <property type="molecule type" value="Genomic_DNA"/>
</dbReference>
<proteinExistence type="predicted"/>
<organism evidence="1 2">
    <name type="scientific">Nocardioides bizhenqiangii</name>
    <dbReference type="NCBI Taxonomy" id="3095076"/>
    <lineage>
        <taxon>Bacteria</taxon>
        <taxon>Bacillati</taxon>
        <taxon>Actinomycetota</taxon>
        <taxon>Actinomycetes</taxon>
        <taxon>Propionibacteriales</taxon>
        <taxon>Nocardioidaceae</taxon>
        <taxon>Nocardioides</taxon>
    </lineage>
</organism>
<evidence type="ECO:0000313" key="1">
    <source>
        <dbReference type="EMBL" id="WQQ24721.1"/>
    </source>
</evidence>
<accession>A0ABZ0ZLT5</accession>
<keyword evidence="2" id="KW-1185">Reference proteome</keyword>